<keyword evidence="2" id="KW-1185">Reference proteome</keyword>
<proteinExistence type="predicted"/>
<reference evidence="1 2" key="1">
    <citation type="journal article" date="2020" name="Mol. Biol. Evol.">
        <title>Distinct Expression and Methylation Patterns for Genes with Different Fates following a Single Whole-Genome Duplication in Flowering Plants.</title>
        <authorList>
            <person name="Shi T."/>
            <person name="Rahmani R.S."/>
            <person name="Gugger P.F."/>
            <person name="Wang M."/>
            <person name="Li H."/>
            <person name="Zhang Y."/>
            <person name="Li Z."/>
            <person name="Wang Q."/>
            <person name="Van de Peer Y."/>
            <person name="Marchal K."/>
            <person name="Chen J."/>
        </authorList>
    </citation>
    <scope>NUCLEOTIDE SEQUENCE [LARGE SCALE GENOMIC DNA]</scope>
    <source>
        <tissue evidence="1">Leaf</tissue>
    </source>
</reference>
<gene>
    <name evidence="1" type="ORF">HUJ06_015249</name>
</gene>
<protein>
    <submittedName>
        <fullName evidence="1">Uncharacterized protein</fullName>
    </submittedName>
</protein>
<comment type="caution">
    <text evidence="1">The sequence shown here is derived from an EMBL/GenBank/DDBJ whole genome shotgun (WGS) entry which is preliminary data.</text>
</comment>
<sequence>MIASCPFIASTITLASEIIVSSLQPLSLARNRASKTAANSASIGSWTKPTLPHFVVMILKKLIEASSTGF</sequence>
<dbReference type="EMBL" id="DUZY01000005">
    <property type="protein sequence ID" value="DAD40927.1"/>
    <property type="molecule type" value="Genomic_DNA"/>
</dbReference>
<organism evidence="1 2">
    <name type="scientific">Nelumbo nucifera</name>
    <name type="common">Sacred lotus</name>
    <dbReference type="NCBI Taxonomy" id="4432"/>
    <lineage>
        <taxon>Eukaryota</taxon>
        <taxon>Viridiplantae</taxon>
        <taxon>Streptophyta</taxon>
        <taxon>Embryophyta</taxon>
        <taxon>Tracheophyta</taxon>
        <taxon>Spermatophyta</taxon>
        <taxon>Magnoliopsida</taxon>
        <taxon>Proteales</taxon>
        <taxon>Nelumbonaceae</taxon>
        <taxon>Nelumbo</taxon>
    </lineage>
</organism>
<dbReference type="Proteomes" id="UP000607653">
    <property type="component" value="Unassembled WGS sequence"/>
</dbReference>
<name>A0A822Z7U6_NELNU</name>
<evidence type="ECO:0000313" key="1">
    <source>
        <dbReference type="EMBL" id="DAD40927.1"/>
    </source>
</evidence>
<dbReference type="AlphaFoldDB" id="A0A822Z7U6"/>
<accession>A0A822Z7U6</accession>
<evidence type="ECO:0000313" key="2">
    <source>
        <dbReference type="Proteomes" id="UP000607653"/>
    </source>
</evidence>